<keyword evidence="2" id="KW-0863">Zinc-finger</keyword>
<dbReference type="PRINTS" id="PR00502">
    <property type="entry name" value="NUDIXFAMILY"/>
</dbReference>
<feature type="compositionally biased region" description="Basic and acidic residues" evidence="4">
    <location>
        <begin position="249"/>
        <end position="267"/>
    </location>
</feature>
<dbReference type="GO" id="GO:0008270">
    <property type="term" value="F:zinc ion binding"/>
    <property type="evidence" value="ECO:0007669"/>
    <property type="project" value="UniProtKB-KW"/>
</dbReference>
<feature type="domain" description="CCHC-type" evidence="5">
    <location>
        <begin position="199"/>
        <end position="214"/>
    </location>
</feature>
<protein>
    <recommendedName>
        <fullName evidence="8">Nudix hydrolase domain-containing protein</fullName>
    </recommendedName>
</protein>
<dbReference type="GO" id="GO:0004081">
    <property type="term" value="F:bis(5'-nucleosyl)-tetraphosphatase (asymmetrical) activity"/>
    <property type="evidence" value="ECO:0007669"/>
    <property type="project" value="TreeGrafter"/>
</dbReference>
<evidence type="ECO:0000256" key="1">
    <source>
        <dbReference type="ARBA" id="ARBA00022801"/>
    </source>
</evidence>
<dbReference type="Pfam" id="PF00293">
    <property type="entry name" value="NUDIX"/>
    <property type="match status" value="1"/>
</dbReference>
<dbReference type="PROSITE" id="PS50158">
    <property type="entry name" value="ZF_CCHC"/>
    <property type="match status" value="2"/>
</dbReference>
<evidence type="ECO:0000259" key="6">
    <source>
        <dbReference type="PROSITE" id="PS51462"/>
    </source>
</evidence>
<accession>A0A7S1MS04</accession>
<feature type="domain" description="CCHC-type" evidence="5">
    <location>
        <begin position="246"/>
        <end position="261"/>
    </location>
</feature>
<dbReference type="SUPFAM" id="SSF55811">
    <property type="entry name" value="Nudix"/>
    <property type="match status" value="1"/>
</dbReference>
<feature type="domain" description="Nudix hydrolase" evidence="6">
    <location>
        <begin position="1"/>
        <end position="148"/>
    </location>
</feature>
<dbReference type="PANTHER" id="PTHR21340:SF0">
    <property type="entry name" value="BIS(5'-NUCLEOSYL)-TETRAPHOSPHATASE [ASYMMETRICAL]"/>
    <property type="match status" value="1"/>
</dbReference>
<dbReference type="InterPro" id="IPR036875">
    <property type="entry name" value="Znf_CCHC_sf"/>
</dbReference>
<dbReference type="Pfam" id="PF00098">
    <property type="entry name" value="zf-CCHC"/>
    <property type="match status" value="2"/>
</dbReference>
<sequence>MTSVGTGALIFSADGQRVLLLRYAKNGEWGRPGGRVESGESARAACVREVREEVGVDLDATPELRDALRFQHWAEGALLRPVPIAGWVAAGFAVRLPDAALEATAVRREPEKHDAMAWVPVTTVLSAAGVLDAGADEGPAAPSERGAPTESDLVGHVNAFTVDSLKKAVASGAGARSEPVQAPTTAQAAATDTVVRFPCSKCGERGHFRKDCPRQKRRNDGPQPKLADECATDAPAAEATPFQFPCGKCGERGHFRRDCPQLKRRNDGTTLSQPPRAQPGAVVPPPVPPPVVPPPVPPPVPTRK</sequence>
<evidence type="ECO:0000313" key="7">
    <source>
        <dbReference type="EMBL" id="CAD9139465.1"/>
    </source>
</evidence>
<dbReference type="EMBL" id="HBGF01040145">
    <property type="protein sequence ID" value="CAD9139465.1"/>
    <property type="molecule type" value="Transcribed_RNA"/>
</dbReference>
<organism evidence="7">
    <name type="scientific">Neobodo designis</name>
    <name type="common">Flagellated protozoan</name>
    <name type="synonym">Bodo designis</name>
    <dbReference type="NCBI Taxonomy" id="312471"/>
    <lineage>
        <taxon>Eukaryota</taxon>
        <taxon>Discoba</taxon>
        <taxon>Euglenozoa</taxon>
        <taxon>Kinetoplastea</taxon>
        <taxon>Metakinetoplastina</taxon>
        <taxon>Neobodonida</taxon>
        <taxon>Neobodo</taxon>
    </lineage>
</organism>
<dbReference type="Gene3D" id="3.90.79.10">
    <property type="entry name" value="Nucleoside Triphosphate Pyrophosphohydrolase"/>
    <property type="match status" value="1"/>
</dbReference>
<dbReference type="InterPro" id="IPR020476">
    <property type="entry name" value="Nudix_hydrolase"/>
</dbReference>
<dbReference type="CDD" id="cd02883">
    <property type="entry name" value="NUDIX_Hydrolase"/>
    <property type="match status" value="1"/>
</dbReference>
<keyword evidence="1 3" id="KW-0378">Hydrolase</keyword>
<keyword evidence="2" id="KW-0862">Zinc</keyword>
<evidence type="ECO:0000259" key="5">
    <source>
        <dbReference type="PROSITE" id="PS50158"/>
    </source>
</evidence>
<dbReference type="PROSITE" id="PS51462">
    <property type="entry name" value="NUDIX"/>
    <property type="match status" value="1"/>
</dbReference>
<dbReference type="PROSITE" id="PS00893">
    <property type="entry name" value="NUDIX_BOX"/>
    <property type="match status" value="1"/>
</dbReference>
<feature type="compositionally biased region" description="Basic and acidic residues" evidence="4">
    <location>
        <begin position="208"/>
        <end position="220"/>
    </location>
</feature>
<dbReference type="SUPFAM" id="SSF57756">
    <property type="entry name" value="Retrovirus zinc finger-like domains"/>
    <property type="match status" value="2"/>
</dbReference>
<comment type="similarity">
    <text evidence="3">Belongs to the Nudix hydrolase family.</text>
</comment>
<feature type="compositionally biased region" description="Pro residues" evidence="4">
    <location>
        <begin position="282"/>
        <end position="304"/>
    </location>
</feature>
<dbReference type="GO" id="GO:0006167">
    <property type="term" value="P:AMP biosynthetic process"/>
    <property type="evidence" value="ECO:0007669"/>
    <property type="project" value="TreeGrafter"/>
</dbReference>
<dbReference type="InterPro" id="IPR001878">
    <property type="entry name" value="Znf_CCHC"/>
</dbReference>
<dbReference type="SMART" id="SM00343">
    <property type="entry name" value="ZnF_C2HC"/>
    <property type="match status" value="2"/>
</dbReference>
<evidence type="ECO:0000256" key="3">
    <source>
        <dbReference type="RuleBase" id="RU003476"/>
    </source>
</evidence>
<evidence type="ECO:0000256" key="4">
    <source>
        <dbReference type="SAM" id="MobiDB-lite"/>
    </source>
</evidence>
<gene>
    <name evidence="7" type="ORF">NDES1114_LOCUS26859</name>
</gene>
<dbReference type="GO" id="GO:0006754">
    <property type="term" value="P:ATP biosynthetic process"/>
    <property type="evidence" value="ECO:0007669"/>
    <property type="project" value="TreeGrafter"/>
</dbReference>
<dbReference type="Gene3D" id="4.10.60.10">
    <property type="entry name" value="Zinc finger, CCHC-type"/>
    <property type="match status" value="2"/>
</dbReference>
<dbReference type="InterPro" id="IPR020084">
    <property type="entry name" value="NUDIX_hydrolase_CS"/>
</dbReference>
<keyword evidence="2" id="KW-0479">Metal-binding</keyword>
<dbReference type="GO" id="GO:0003676">
    <property type="term" value="F:nucleic acid binding"/>
    <property type="evidence" value="ECO:0007669"/>
    <property type="project" value="InterPro"/>
</dbReference>
<dbReference type="InterPro" id="IPR000086">
    <property type="entry name" value="NUDIX_hydrolase_dom"/>
</dbReference>
<reference evidence="7" key="1">
    <citation type="submission" date="2021-01" db="EMBL/GenBank/DDBJ databases">
        <authorList>
            <person name="Corre E."/>
            <person name="Pelletier E."/>
            <person name="Niang G."/>
            <person name="Scheremetjew M."/>
            <person name="Finn R."/>
            <person name="Kale V."/>
            <person name="Holt S."/>
            <person name="Cochrane G."/>
            <person name="Meng A."/>
            <person name="Brown T."/>
            <person name="Cohen L."/>
        </authorList>
    </citation>
    <scope>NUCLEOTIDE SEQUENCE</scope>
    <source>
        <strain evidence="7">CCAP 1951/1</strain>
    </source>
</reference>
<evidence type="ECO:0008006" key="8">
    <source>
        <dbReference type="Google" id="ProtNLM"/>
    </source>
</evidence>
<dbReference type="InterPro" id="IPR051325">
    <property type="entry name" value="Nudix_hydrolase_domain"/>
</dbReference>
<feature type="region of interest" description="Disordered" evidence="4">
    <location>
        <begin position="208"/>
        <end position="232"/>
    </location>
</feature>
<proteinExistence type="inferred from homology"/>
<evidence type="ECO:0000256" key="2">
    <source>
        <dbReference type="PROSITE-ProRule" id="PRU00047"/>
    </source>
</evidence>
<dbReference type="InterPro" id="IPR015797">
    <property type="entry name" value="NUDIX_hydrolase-like_dom_sf"/>
</dbReference>
<dbReference type="AlphaFoldDB" id="A0A7S1MS04"/>
<feature type="region of interest" description="Disordered" evidence="4">
    <location>
        <begin position="247"/>
        <end position="304"/>
    </location>
</feature>
<dbReference type="PANTHER" id="PTHR21340">
    <property type="entry name" value="DIADENOSINE 5,5-P1,P4-TETRAPHOSPHATE PYROPHOSPHOHYDROLASE MUTT"/>
    <property type="match status" value="1"/>
</dbReference>
<name>A0A7S1MS04_NEODS</name>